<evidence type="ECO:0000313" key="3">
    <source>
        <dbReference type="Proteomes" id="UP000178606"/>
    </source>
</evidence>
<protein>
    <recommendedName>
        <fullName evidence="1">Xylose isomerase-like TIM barrel domain-containing protein</fullName>
    </recommendedName>
</protein>
<sequence>MHVNYCEQGQTLPEMCRKAVGWGFDGIEFRRRRSGVQEEPEAYLDAVAGAAKGAGLKQVLFGGPGVELMTEDAAKRRAEVEAAVRFYRLAAERVKLTVCNVMAGSLRNPDRGIPYSEYSRHGSAVATEDHYRWAAEGFKVLGRMAEELGFRFAFEIHMGYLHDLPASTKRLVDTIGSPAVGALLDHGNVVYFPGAPSLREGIPLLGMGLFYVHLKNSVGIRDGGRVPTGLGEGEINHREYLRLLKENGFSGPVCIEAPRQGDREWYARQDIAYIRSVIGDVGL</sequence>
<feature type="domain" description="Xylose isomerase-like TIM barrel" evidence="1">
    <location>
        <begin position="17"/>
        <end position="276"/>
    </location>
</feature>
<reference evidence="2 3" key="1">
    <citation type="journal article" date="2016" name="Nat. Commun.">
        <title>Thousands of microbial genomes shed light on interconnected biogeochemical processes in an aquifer system.</title>
        <authorList>
            <person name="Anantharaman K."/>
            <person name="Brown C.T."/>
            <person name="Hug L.A."/>
            <person name="Sharon I."/>
            <person name="Castelle C.J."/>
            <person name="Probst A.J."/>
            <person name="Thomas B.C."/>
            <person name="Singh A."/>
            <person name="Wilkins M.J."/>
            <person name="Karaoz U."/>
            <person name="Brodie E.L."/>
            <person name="Williams K.H."/>
            <person name="Hubbard S.S."/>
            <person name="Banfield J.F."/>
        </authorList>
    </citation>
    <scope>NUCLEOTIDE SEQUENCE [LARGE SCALE GENOMIC DNA]</scope>
    <source>
        <strain evidence="3">RIFCSPLOWO2_12_FULL_64_10</strain>
    </source>
</reference>
<dbReference type="Gene3D" id="3.20.20.150">
    <property type="entry name" value="Divalent-metal-dependent TIM barrel enzymes"/>
    <property type="match status" value="1"/>
</dbReference>
<dbReference type="Proteomes" id="UP000178606">
    <property type="component" value="Unassembled WGS sequence"/>
</dbReference>
<dbReference type="InterPro" id="IPR013022">
    <property type="entry name" value="Xyl_isomerase-like_TIM-brl"/>
</dbReference>
<dbReference type="PANTHER" id="PTHR12110:SF21">
    <property type="entry name" value="XYLOSE ISOMERASE-LIKE TIM BARREL DOMAIN-CONTAINING PROTEIN"/>
    <property type="match status" value="1"/>
</dbReference>
<evidence type="ECO:0000259" key="1">
    <source>
        <dbReference type="Pfam" id="PF01261"/>
    </source>
</evidence>
<organism evidence="2 3">
    <name type="scientific">Handelsmanbacteria sp. (strain RIFCSPLOWO2_12_FULL_64_10)</name>
    <dbReference type="NCBI Taxonomy" id="1817868"/>
    <lineage>
        <taxon>Bacteria</taxon>
        <taxon>Candidatus Handelsmaniibacteriota</taxon>
    </lineage>
</organism>
<gene>
    <name evidence="2" type="ORF">A3F84_23355</name>
</gene>
<dbReference type="InterPro" id="IPR036237">
    <property type="entry name" value="Xyl_isomerase-like_sf"/>
</dbReference>
<dbReference type="InterPro" id="IPR050312">
    <property type="entry name" value="IolE/XylAMocC-like"/>
</dbReference>
<dbReference type="EMBL" id="MFKF01000145">
    <property type="protein sequence ID" value="OGG52299.1"/>
    <property type="molecule type" value="Genomic_DNA"/>
</dbReference>
<dbReference type="SUPFAM" id="SSF51658">
    <property type="entry name" value="Xylose isomerase-like"/>
    <property type="match status" value="1"/>
</dbReference>
<comment type="caution">
    <text evidence="2">The sequence shown here is derived from an EMBL/GenBank/DDBJ whole genome shotgun (WGS) entry which is preliminary data.</text>
</comment>
<dbReference type="PANTHER" id="PTHR12110">
    <property type="entry name" value="HYDROXYPYRUVATE ISOMERASE"/>
    <property type="match status" value="1"/>
</dbReference>
<proteinExistence type="predicted"/>
<dbReference type="AlphaFoldDB" id="A0A1F6CSZ2"/>
<name>A0A1F6CSZ2_HANXR</name>
<dbReference type="Pfam" id="PF01261">
    <property type="entry name" value="AP_endonuc_2"/>
    <property type="match status" value="1"/>
</dbReference>
<accession>A0A1F6CSZ2</accession>
<evidence type="ECO:0000313" key="2">
    <source>
        <dbReference type="EMBL" id="OGG52299.1"/>
    </source>
</evidence>